<dbReference type="RefSeq" id="WP_340366663.1">
    <property type="nucleotide sequence ID" value="NZ_JBBKZV010000024.1"/>
</dbReference>
<keyword evidence="2" id="KW-1133">Transmembrane helix</keyword>
<evidence type="ECO:0000259" key="3">
    <source>
        <dbReference type="Pfam" id="PF02719"/>
    </source>
</evidence>
<dbReference type="Gene3D" id="3.40.50.720">
    <property type="entry name" value="NAD(P)-binding Rossmann-like Domain"/>
    <property type="match status" value="2"/>
</dbReference>
<name>A0ABU8W6J7_9BURK</name>
<evidence type="ECO:0000256" key="1">
    <source>
        <dbReference type="ARBA" id="ARBA00007430"/>
    </source>
</evidence>
<dbReference type="SUPFAM" id="SSF51735">
    <property type="entry name" value="NAD(P)-binding Rossmann-fold domains"/>
    <property type="match status" value="2"/>
</dbReference>
<dbReference type="InterPro" id="IPR051203">
    <property type="entry name" value="Polysaccharide_Synthase-Rel"/>
</dbReference>
<feature type="transmembrane region" description="Helical" evidence="2">
    <location>
        <begin position="134"/>
        <end position="154"/>
    </location>
</feature>
<dbReference type="CDD" id="cd05237">
    <property type="entry name" value="UDP_invert_4-6DH_SDR_e"/>
    <property type="match status" value="1"/>
</dbReference>
<evidence type="ECO:0000256" key="2">
    <source>
        <dbReference type="SAM" id="Phobius"/>
    </source>
</evidence>
<sequence>MTAGAVREKFKRWAFWVACLTVLALALMPTVPSEIPTTGWDKSNHMLAFAVLGLLGRSAYGHRLSAVAIGLFFCGALIEVLQSFTPTRMAEWGDLFADSLGIGAACLAGPVLDWRPLHRSSRHVLALPRVAKRLVALAADASLCVLTVWMAMSLRLDSWVTLSGAHWWAVAGSLVLALPLFVTFGLYRAIFRYGGSAAMAAMWRASLIYGLLYGVVFTVMGVEGIPRTIGLIQPPLLLVAIGASRTMARYWLGNSYQSRIARNTLPGALIYGAGSAGQQLACAMAQSPDMHVIGFLDDDHRLHGGTVRGLTVYNPSSLSERVRALNVTTVLLAVPSAPRKRRNEILAAILDAHVAVRTLPGLTDLAQGRVHTSDLRELEIDDLLGRDPVPPNQFLLVKNIRGKVVLVTGAGGSIGSELCRQIVKASPDVLLLVERSEFALYTIHGELQRLLPGKEGPAIRVVPLLASVREEMRMREIMRTWRPHIVYHAAAYKHVPLVEHNAADGVKNNVFGTLVTARMAVEYGVSDFVLVSTDKAVRPTNVMGTSKRVAEMVLQALAERTSPGPGATRFCMVRFGNVLGSSGSVVPLFRQQIKEGGPITLTHPGITRYFMTIPEAAQLVIQAAAMAQGGDVFVLDMSEPVKIVDLARRMIELSGLTVNDANNPEGDIAIRITGLRPGEKLYEELLIGDNPLPTHHPRIMKAHEDFLKWGVLGERLEALSAALDVNDVPMIRQLLKQMVNGYRPDGEVVDWVHMEQKAAALVA</sequence>
<dbReference type="NCBIfam" id="NF037970">
    <property type="entry name" value="vanZ_1"/>
    <property type="match status" value="1"/>
</dbReference>
<keyword evidence="5" id="KW-1185">Reference proteome</keyword>
<proteinExistence type="inferred from homology"/>
<reference evidence="4 5" key="1">
    <citation type="submission" date="2024-03" db="EMBL/GenBank/DDBJ databases">
        <title>Novel species of the genus Variovorax.</title>
        <authorList>
            <person name="Liu Q."/>
            <person name="Xin Y.-H."/>
        </authorList>
    </citation>
    <scope>NUCLEOTIDE SEQUENCE [LARGE SCALE GENOMIC DNA]</scope>
    <source>
        <strain evidence="4 5">KACC 18501</strain>
    </source>
</reference>
<feature type="transmembrane region" description="Helical" evidence="2">
    <location>
        <begin position="166"/>
        <end position="187"/>
    </location>
</feature>
<dbReference type="InterPro" id="IPR003869">
    <property type="entry name" value="Polysac_CapD-like"/>
</dbReference>
<dbReference type="InterPro" id="IPR036291">
    <property type="entry name" value="NAD(P)-bd_dom_sf"/>
</dbReference>
<organism evidence="4 5">
    <name type="scientific">Variovorax humicola</name>
    <dbReference type="NCBI Taxonomy" id="1769758"/>
    <lineage>
        <taxon>Bacteria</taxon>
        <taxon>Pseudomonadati</taxon>
        <taxon>Pseudomonadota</taxon>
        <taxon>Betaproteobacteria</taxon>
        <taxon>Burkholderiales</taxon>
        <taxon>Comamonadaceae</taxon>
        <taxon>Variovorax</taxon>
    </lineage>
</organism>
<dbReference type="EMBL" id="JBBKZV010000024">
    <property type="protein sequence ID" value="MEJ8825635.1"/>
    <property type="molecule type" value="Genomic_DNA"/>
</dbReference>
<dbReference type="Proteomes" id="UP001363010">
    <property type="component" value="Unassembled WGS sequence"/>
</dbReference>
<feature type="transmembrane region" description="Helical" evidence="2">
    <location>
        <begin position="207"/>
        <end position="225"/>
    </location>
</feature>
<feature type="transmembrane region" description="Helical" evidence="2">
    <location>
        <begin position="67"/>
        <end position="84"/>
    </location>
</feature>
<comment type="caution">
    <text evidence="4">The sequence shown here is derived from an EMBL/GenBank/DDBJ whole genome shotgun (WGS) entry which is preliminary data.</text>
</comment>
<accession>A0ABU8W6J7</accession>
<evidence type="ECO:0000313" key="5">
    <source>
        <dbReference type="Proteomes" id="UP001363010"/>
    </source>
</evidence>
<dbReference type="PANTHER" id="PTHR43318">
    <property type="entry name" value="UDP-N-ACETYLGLUCOSAMINE 4,6-DEHYDRATASE"/>
    <property type="match status" value="1"/>
</dbReference>
<feature type="domain" description="Polysaccharide biosynthesis protein CapD-like" evidence="3">
    <location>
        <begin position="405"/>
        <end position="703"/>
    </location>
</feature>
<comment type="similarity">
    <text evidence="1">Belongs to the polysaccharide synthase family.</text>
</comment>
<gene>
    <name evidence="4" type="ORF">WKW80_27015</name>
</gene>
<protein>
    <submittedName>
        <fullName evidence="4">VanZ family protein</fullName>
    </submittedName>
</protein>
<dbReference type="PANTHER" id="PTHR43318:SF1">
    <property type="entry name" value="POLYSACCHARIDE BIOSYNTHESIS PROTEIN EPSC-RELATED"/>
    <property type="match status" value="1"/>
</dbReference>
<keyword evidence="2" id="KW-0472">Membrane</keyword>
<dbReference type="Pfam" id="PF02719">
    <property type="entry name" value="Polysacc_synt_2"/>
    <property type="match status" value="1"/>
</dbReference>
<keyword evidence="2" id="KW-0812">Transmembrane</keyword>
<evidence type="ECO:0000313" key="4">
    <source>
        <dbReference type="EMBL" id="MEJ8825635.1"/>
    </source>
</evidence>